<evidence type="ECO:0008006" key="5">
    <source>
        <dbReference type="Google" id="ProtNLM"/>
    </source>
</evidence>
<dbReference type="InterPro" id="IPR032820">
    <property type="entry name" value="ATPase_put"/>
</dbReference>
<dbReference type="NCBIfam" id="TIGR02230">
    <property type="entry name" value="ATPase_gene1"/>
    <property type="match status" value="1"/>
</dbReference>
<feature type="compositionally biased region" description="Basic and acidic residues" evidence="1">
    <location>
        <begin position="36"/>
        <end position="47"/>
    </location>
</feature>
<evidence type="ECO:0000313" key="3">
    <source>
        <dbReference type="EMBL" id="GGB42344.1"/>
    </source>
</evidence>
<keyword evidence="4" id="KW-1185">Reference proteome</keyword>
<dbReference type="InterPro" id="IPR011744">
    <property type="entry name" value="ATPase_gene1"/>
</dbReference>
<keyword evidence="2" id="KW-0472">Membrane</keyword>
<name>A0ABQ1IJG7_9PROT</name>
<keyword evidence="2" id="KW-0812">Transmembrane</keyword>
<gene>
    <name evidence="3" type="ORF">GCM10011505_24670</name>
</gene>
<sequence length="112" mass="11931">MTAPAERDPPDAGDDAPGSPRSRAQDARMAAAADRQAARERAAKADHEAGIGTRLGQIGVLGWMIVTPMLLGLLLGRWLDRLASSGITFAAALLLLGAALGLWSAWKWMQRR</sequence>
<organism evidence="3 4">
    <name type="scientific">Tistrella bauzanensis</name>
    <dbReference type="NCBI Taxonomy" id="657419"/>
    <lineage>
        <taxon>Bacteria</taxon>
        <taxon>Pseudomonadati</taxon>
        <taxon>Pseudomonadota</taxon>
        <taxon>Alphaproteobacteria</taxon>
        <taxon>Geminicoccales</taxon>
        <taxon>Geminicoccaceae</taxon>
        <taxon>Tistrella</taxon>
    </lineage>
</organism>
<reference evidence="4" key="1">
    <citation type="journal article" date="2019" name="Int. J. Syst. Evol. Microbiol.">
        <title>The Global Catalogue of Microorganisms (GCM) 10K type strain sequencing project: providing services to taxonomists for standard genome sequencing and annotation.</title>
        <authorList>
            <consortium name="The Broad Institute Genomics Platform"/>
            <consortium name="The Broad Institute Genome Sequencing Center for Infectious Disease"/>
            <person name="Wu L."/>
            <person name="Ma J."/>
        </authorList>
    </citation>
    <scope>NUCLEOTIDE SEQUENCE [LARGE SCALE GENOMIC DNA]</scope>
    <source>
        <strain evidence="4">CGMCC 1.10188</strain>
    </source>
</reference>
<evidence type="ECO:0000256" key="2">
    <source>
        <dbReference type="SAM" id="Phobius"/>
    </source>
</evidence>
<feature type="transmembrane region" description="Helical" evidence="2">
    <location>
        <begin position="60"/>
        <end position="79"/>
    </location>
</feature>
<evidence type="ECO:0000256" key="1">
    <source>
        <dbReference type="SAM" id="MobiDB-lite"/>
    </source>
</evidence>
<feature type="transmembrane region" description="Helical" evidence="2">
    <location>
        <begin position="85"/>
        <end position="106"/>
    </location>
</feature>
<proteinExistence type="predicted"/>
<evidence type="ECO:0000313" key="4">
    <source>
        <dbReference type="Proteomes" id="UP000603352"/>
    </source>
</evidence>
<dbReference type="EMBL" id="BMDZ01000026">
    <property type="protein sequence ID" value="GGB42344.1"/>
    <property type="molecule type" value="Genomic_DNA"/>
</dbReference>
<accession>A0ABQ1IJG7</accession>
<dbReference type="RefSeq" id="WP_188578219.1">
    <property type="nucleotide sequence ID" value="NZ_BMDZ01000026.1"/>
</dbReference>
<comment type="caution">
    <text evidence="3">The sequence shown here is derived from an EMBL/GenBank/DDBJ whole genome shotgun (WGS) entry which is preliminary data.</text>
</comment>
<feature type="region of interest" description="Disordered" evidence="1">
    <location>
        <begin position="1"/>
        <end position="47"/>
    </location>
</feature>
<dbReference type="Pfam" id="PF09527">
    <property type="entry name" value="ATPase_gene1"/>
    <property type="match status" value="1"/>
</dbReference>
<feature type="compositionally biased region" description="Basic and acidic residues" evidence="1">
    <location>
        <begin position="1"/>
        <end position="10"/>
    </location>
</feature>
<protein>
    <recommendedName>
        <fullName evidence="5">ATP synthase subunit</fullName>
    </recommendedName>
</protein>
<dbReference type="Proteomes" id="UP000603352">
    <property type="component" value="Unassembled WGS sequence"/>
</dbReference>
<keyword evidence="2" id="KW-1133">Transmembrane helix</keyword>